<sequence>VALFDGLPDLASADLFTAADGQGVRCVGGPVLGERERRFQPMTEAMNGVQLVLQRGAARGIDLMTGVAEERQGREFAGHLGGVGAHDARAVARQ</sequence>
<reference evidence="1" key="1">
    <citation type="journal article" date="2019" name="Sci. Rep.">
        <title>Draft genome of Tanacetum cinerariifolium, the natural source of mosquito coil.</title>
        <authorList>
            <person name="Yamashiro T."/>
            <person name="Shiraishi A."/>
            <person name="Satake H."/>
            <person name="Nakayama K."/>
        </authorList>
    </citation>
    <scope>NUCLEOTIDE SEQUENCE</scope>
</reference>
<evidence type="ECO:0000313" key="1">
    <source>
        <dbReference type="EMBL" id="GFD54200.1"/>
    </source>
</evidence>
<comment type="caution">
    <text evidence="1">The sequence shown here is derived from an EMBL/GenBank/DDBJ whole genome shotgun (WGS) entry which is preliminary data.</text>
</comment>
<accession>A0A699X6V6</accession>
<dbReference type="EMBL" id="BKCJ011803145">
    <property type="protein sequence ID" value="GFD54200.1"/>
    <property type="molecule type" value="Genomic_DNA"/>
</dbReference>
<protein>
    <submittedName>
        <fullName evidence="1">Uncharacterized protein</fullName>
    </submittedName>
</protein>
<gene>
    <name evidence="1" type="ORF">Tci_926169</name>
</gene>
<proteinExistence type="predicted"/>
<feature type="non-terminal residue" evidence="1">
    <location>
        <position position="1"/>
    </location>
</feature>
<organism evidence="1">
    <name type="scientific">Tanacetum cinerariifolium</name>
    <name type="common">Dalmatian daisy</name>
    <name type="synonym">Chrysanthemum cinerariifolium</name>
    <dbReference type="NCBI Taxonomy" id="118510"/>
    <lineage>
        <taxon>Eukaryota</taxon>
        <taxon>Viridiplantae</taxon>
        <taxon>Streptophyta</taxon>
        <taxon>Embryophyta</taxon>
        <taxon>Tracheophyta</taxon>
        <taxon>Spermatophyta</taxon>
        <taxon>Magnoliopsida</taxon>
        <taxon>eudicotyledons</taxon>
        <taxon>Gunneridae</taxon>
        <taxon>Pentapetalae</taxon>
        <taxon>asterids</taxon>
        <taxon>campanulids</taxon>
        <taxon>Asterales</taxon>
        <taxon>Asteraceae</taxon>
        <taxon>Asteroideae</taxon>
        <taxon>Anthemideae</taxon>
        <taxon>Anthemidinae</taxon>
        <taxon>Tanacetum</taxon>
    </lineage>
</organism>
<dbReference type="AlphaFoldDB" id="A0A699X6V6"/>
<feature type="non-terminal residue" evidence="1">
    <location>
        <position position="94"/>
    </location>
</feature>
<name>A0A699X6V6_TANCI</name>